<evidence type="ECO:0000256" key="3">
    <source>
        <dbReference type="ARBA" id="ARBA00022723"/>
    </source>
</evidence>
<feature type="binding site" evidence="10">
    <location>
        <position position="258"/>
    </location>
    <ligand>
        <name>Zn(2+)</name>
        <dbReference type="ChEBI" id="CHEBI:29105"/>
    </ligand>
</feature>
<keyword evidence="7 10" id="KW-0862">Zinc</keyword>
<dbReference type="HAMAP" id="MF_01820">
    <property type="entry name" value="GTPase_RsgA"/>
    <property type="match status" value="1"/>
</dbReference>
<dbReference type="Gene3D" id="1.10.40.50">
    <property type="entry name" value="Probable gtpase engc, domain 3"/>
    <property type="match status" value="1"/>
</dbReference>
<dbReference type="Proteomes" id="UP000263486">
    <property type="component" value="Unassembled WGS sequence"/>
</dbReference>
<evidence type="ECO:0000259" key="11">
    <source>
        <dbReference type="PROSITE" id="PS50936"/>
    </source>
</evidence>
<protein>
    <recommendedName>
        <fullName evidence="10">Small ribosomal subunit biogenesis GTPase RsgA</fullName>
        <ecNumber evidence="10">3.6.1.-</ecNumber>
    </recommendedName>
</protein>
<evidence type="ECO:0000256" key="9">
    <source>
        <dbReference type="ARBA" id="ARBA00023134"/>
    </source>
</evidence>
<keyword evidence="9 10" id="KW-0342">GTP-binding</keyword>
<accession>A0ABX9KF35</accession>
<name>A0ABX9KF35_9FUSO</name>
<evidence type="ECO:0000256" key="7">
    <source>
        <dbReference type="ARBA" id="ARBA00022833"/>
    </source>
</evidence>
<sequence>MKGRVITKIKGFYYVQVEETTYECRLRGILKKKNNKDNCVTGDLVEFGEDGFITKVYPRQNIIHRPLVSNIDYLVIQFSALDPKFDIGRFNILLLNAFYYKIKPVAVINKIELLDEEGLKELKGQLDFLKGLDIEVFYISTYENIGVEKVKDYIKDKITAFGGPSGAGKSSLLNMLQEEKVLEIGETSRKHSRGKHTTKGTTLLPMENGGWVIDTPGFSSIELPPIKTVDELAGLFTEFNEYRNCKYSNCIHINEPECGIKNELNHGISQSRYDFYLWCYKFYSEERWNKY</sequence>
<dbReference type="InterPro" id="IPR027417">
    <property type="entry name" value="P-loop_NTPase"/>
</dbReference>
<feature type="binding site" evidence="10">
    <location>
        <position position="245"/>
    </location>
    <ligand>
        <name>Zn(2+)</name>
        <dbReference type="ChEBI" id="CHEBI:29105"/>
    </ligand>
</feature>
<evidence type="ECO:0000256" key="2">
    <source>
        <dbReference type="ARBA" id="ARBA00022517"/>
    </source>
</evidence>
<organism evidence="13 14">
    <name type="scientific">Psychrilyobacter piezotolerans</name>
    <dbReference type="NCBI Taxonomy" id="2293438"/>
    <lineage>
        <taxon>Bacteria</taxon>
        <taxon>Fusobacteriati</taxon>
        <taxon>Fusobacteriota</taxon>
        <taxon>Fusobacteriia</taxon>
        <taxon>Fusobacteriales</taxon>
        <taxon>Fusobacteriaceae</taxon>
        <taxon>Psychrilyobacter</taxon>
    </lineage>
</organism>
<comment type="function">
    <text evidence="10">One of several proteins that assist in the late maturation steps of the functional core of the 30S ribosomal subunit. Helps release RbfA from mature subunits. May play a role in the assembly of ribosomal proteins into the subunit. Circularly permuted GTPase that catalyzes slow GTP hydrolysis, GTPase activity is stimulated by the 30S ribosomal subunit.</text>
</comment>
<evidence type="ECO:0000256" key="1">
    <source>
        <dbReference type="ARBA" id="ARBA00022490"/>
    </source>
</evidence>
<dbReference type="Gene3D" id="3.40.50.300">
    <property type="entry name" value="P-loop containing nucleotide triphosphate hydrolases"/>
    <property type="match status" value="1"/>
</dbReference>
<dbReference type="SUPFAM" id="SSF52540">
    <property type="entry name" value="P-loop containing nucleoside triphosphate hydrolases"/>
    <property type="match status" value="1"/>
</dbReference>
<keyword evidence="6 10" id="KW-0378">Hydrolase</keyword>
<evidence type="ECO:0000256" key="8">
    <source>
        <dbReference type="ARBA" id="ARBA00022884"/>
    </source>
</evidence>
<keyword evidence="3 10" id="KW-0479">Metal-binding</keyword>
<feature type="binding site" evidence="10">
    <location>
        <position position="252"/>
    </location>
    <ligand>
        <name>Zn(2+)</name>
        <dbReference type="ChEBI" id="CHEBI:29105"/>
    </ligand>
</feature>
<feature type="binding site" evidence="10">
    <location>
        <begin position="163"/>
        <end position="171"/>
    </location>
    <ligand>
        <name>GTP</name>
        <dbReference type="ChEBI" id="CHEBI:37565"/>
    </ligand>
</feature>
<proteinExistence type="inferred from homology"/>
<feature type="domain" description="CP-type G" evidence="12">
    <location>
        <begin position="60"/>
        <end position="221"/>
    </location>
</feature>
<evidence type="ECO:0000256" key="4">
    <source>
        <dbReference type="ARBA" id="ARBA00022730"/>
    </source>
</evidence>
<dbReference type="InterPro" id="IPR031944">
    <property type="entry name" value="RsgA_N"/>
</dbReference>
<evidence type="ECO:0000259" key="12">
    <source>
        <dbReference type="PROSITE" id="PS51721"/>
    </source>
</evidence>
<keyword evidence="1 10" id="KW-0963">Cytoplasm</keyword>
<dbReference type="Gene3D" id="2.40.50.140">
    <property type="entry name" value="Nucleic acid-binding proteins"/>
    <property type="match status" value="1"/>
</dbReference>
<evidence type="ECO:0000313" key="13">
    <source>
        <dbReference type="EMBL" id="REI40353.1"/>
    </source>
</evidence>
<dbReference type="InterPro" id="IPR030378">
    <property type="entry name" value="G_CP_dom"/>
</dbReference>
<keyword evidence="5 10" id="KW-0547">Nucleotide-binding</keyword>
<keyword evidence="8 10" id="KW-0694">RNA-binding</keyword>
<dbReference type="CDD" id="cd01854">
    <property type="entry name" value="YjeQ_EngC"/>
    <property type="match status" value="1"/>
</dbReference>
<dbReference type="EMBL" id="QUAJ01000021">
    <property type="protein sequence ID" value="REI40353.1"/>
    <property type="molecule type" value="Genomic_DNA"/>
</dbReference>
<dbReference type="PANTHER" id="PTHR32120:SF11">
    <property type="entry name" value="SMALL RIBOSOMAL SUBUNIT BIOGENESIS GTPASE RSGA 1, MITOCHONDRIAL-RELATED"/>
    <property type="match status" value="1"/>
</dbReference>
<reference evidence="13 14" key="1">
    <citation type="submission" date="2018-08" db="EMBL/GenBank/DDBJ databases">
        <title>Draft genome sequence of Psychrilyobacter sp. strain SD5 isolated from Black Sea water.</title>
        <authorList>
            <person name="Yadav S."/>
            <person name="Villanueva L."/>
            <person name="Damste J.S.S."/>
        </authorList>
    </citation>
    <scope>NUCLEOTIDE SEQUENCE [LARGE SCALE GENOMIC DNA]</scope>
    <source>
        <strain evidence="13 14">SD5</strain>
    </source>
</reference>
<comment type="similarity">
    <text evidence="10">Belongs to the TRAFAC class YlqF/YawG GTPase family. RsgA subfamily.</text>
</comment>
<dbReference type="PROSITE" id="PS50936">
    <property type="entry name" value="ENGC_GTPASE"/>
    <property type="match status" value="1"/>
</dbReference>
<comment type="caution">
    <text evidence="13">The sequence shown here is derived from an EMBL/GenBank/DDBJ whole genome shotgun (WGS) entry which is preliminary data.</text>
</comment>
<feature type="domain" description="EngC GTPase" evidence="11">
    <location>
        <begin position="69"/>
        <end position="219"/>
    </location>
</feature>
<feature type="binding site" evidence="10">
    <location>
        <position position="250"/>
    </location>
    <ligand>
        <name>Zn(2+)</name>
        <dbReference type="ChEBI" id="CHEBI:29105"/>
    </ligand>
</feature>
<dbReference type="InterPro" id="IPR012340">
    <property type="entry name" value="NA-bd_OB-fold"/>
</dbReference>
<gene>
    <name evidence="10 13" type="primary">rsgA</name>
    <name evidence="13" type="ORF">DYH56_11550</name>
</gene>
<dbReference type="InterPro" id="IPR010914">
    <property type="entry name" value="RsgA_GTPase_dom"/>
</dbReference>
<dbReference type="Pfam" id="PF03193">
    <property type="entry name" value="RsgA_GTPase"/>
    <property type="match status" value="1"/>
</dbReference>
<dbReference type="Pfam" id="PF16745">
    <property type="entry name" value="RsgA_N"/>
    <property type="match status" value="1"/>
</dbReference>
<evidence type="ECO:0000256" key="6">
    <source>
        <dbReference type="ARBA" id="ARBA00022801"/>
    </source>
</evidence>
<comment type="cofactor">
    <cofactor evidence="10">
        <name>Zn(2+)</name>
        <dbReference type="ChEBI" id="CHEBI:29105"/>
    </cofactor>
    <text evidence="10">Binds 1 zinc ion per subunit.</text>
</comment>
<dbReference type="NCBIfam" id="TIGR00157">
    <property type="entry name" value="ribosome small subunit-dependent GTPase A"/>
    <property type="match status" value="1"/>
</dbReference>
<dbReference type="InterPro" id="IPR004881">
    <property type="entry name" value="Ribosome_biogen_GTPase_RsgA"/>
</dbReference>
<comment type="caution">
    <text evidence="10">Lacks conserved residue(s) required for the propagation of feature annotation.</text>
</comment>
<dbReference type="SUPFAM" id="SSF50249">
    <property type="entry name" value="Nucleic acid-binding proteins"/>
    <property type="match status" value="1"/>
</dbReference>
<evidence type="ECO:0000256" key="10">
    <source>
        <dbReference type="HAMAP-Rule" id="MF_01820"/>
    </source>
</evidence>
<dbReference type="EC" id="3.6.1.-" evidence="10"/>
<dbReference type="PROSITE" id="PS51721">
    <property type="entry name" value="G_CP"/>
    <property type="match status" value="1"/>
</dbReference>
<comment type="subcellular location">
    <subcellularLocation>
        <location evidence="10">Cytoplasm</location>
    </subcellularLocation>
</comment>
<comment type="subunit">
    <text evidence="10">Monomer. Associates with 30S ribosomal subunit, binds 16S rRNA.</text>
</comment>
<dbReference type="PANTHER" id="PTHR32120">
    <property type="entry name" value="SMALL RIBOSOMAL SUBUNIT BIOGENESIS GTPASE RSGA"/>
    <property type="match status" value="1"/>
</dbReference>
<keyword evidence="4 10" id="KW-0699">rRNA-binding</keyword>
<keyword evidence="14" id="KW-1185">Reference proteome</keyword>
<evidence type="ECO:0000313" key="14">
    <source>
        <dbReference type="Proteomes" id="UP000263486"/>
    </source>
</evidence>
<keyword evidence="2 10" id="KW-0690">Ribosome biogenesis</keyword>
<evidence type="ECO:0000256" key="5">
    <source>
        <dbReference type="ARBA" id="ARBA00022741"/>
    </source>
</evidence>